<evidence type="ECO:0000313" key="2">
    <source>
        <dbReference type="Proteomes" id="UP000439903"/>
    </source>
</evidence>
<comment type="caution">
    <text evidence="1">The sequence shown here is derived from an EMBL/GenBank/DDBJ whole genome shotgun (WGS) entry which is preliminary data.</text>
</comment>
<name>A0A8H3XDD5_GIGMA</name>
<protein>
    <submittedName>
        <fullName evidence="1">Uncharacterized protein</fullName>
    </submittedName>
</protein>
<evidence type="ECO:0000313" key="1">
    <source>
        <dbReference type="EMBL" id="KAF0449011.1"/>
    </source>
</evidence>
<organism evidence="1 2">
    <name type="scientific">Gigaspora margarita</name>
    <dbReference type="NCBI Taxonomy" id="4874"/>
    <lineage>
        <taxon>Eukaryota</taxon>
        <taxon>Fungi</taxon>
        <taxon>Fungi incertae sedis</taxon>
        <taxon>Mucoromycota</taxon>
        <taxon>Glomeromycotina</taxon>
        <taxon>Glomeromycetes</taxon>
        <taxon>Diversisporales</taxon>
        <taxon>Gigasporaceae</taxon>
        <taxon>Gigaspora</taxon>
    </lineage>
</organism>
<sequence length="164" mass="18619">MHLGLVKKNTGLMQYITKDKSISNDPIHTLFVQIAKIILFFMSQKIITNVPFTMSNNLIPLIQDARSKSQRAFARYSKGKEYGPFDYNIDNLDDKTDNNDKSSTKNFNNPKIMAAIEEGRSSENLNSDKLIANCKELFNTSNPYAIDRIVIACNNVNKQLNSHL</sequence>
<reference evidence="1 2" key="1">
    <citation type="journal article" date="2019" name="Environ. Microbiol.">
        <title>At the nexus of three kingdoms: the genome of the mycorrhizal fungus Gigaspora margarita provides insights into plant, endobacterial and fungal interactions.</title>
        <authorList>
            <person name="Venice F."/>
            <person name="Ghignone S."/>
            <person name="Salvioli di Fossalunga A."/>
            <person name="Amselem J."/>
            <person name="Novero M."/>
            <person name="Xianan X."/>
            <person name="Sedzielewska Toro K."/>
            <person name="Morin E."/>
            <person name="Lipzen A."/>
            <person name="Grigoriev I.V."/>
            <person name="Henrissat B."/>
            <person name="Martin F.M."/>
            <person name="Bonfante P."/>
        </authorList>
    </citation>
    <scope>NUCLEOTIDE SEQUENCE [LARGE SCALE GENOMIC DNA]</scope>
    <source>
        <strain evidence="1 2">BEG34</strain>
    </source>
</reference>
<proteinExistence type="predicted"/>
<dbReference type="Proteomes" id="UP000439903">
    <property type="component" value="Unassembled WGS sequence"/>
</dbReference>
<gene>
    <name evidence="1" type="ORF">F8M41_002590</name>
</gene>
<dbReference type="AlphaFoldDB" id="A0A8H3XDD5"/>
<accession>A0A8H3XDD5</accession>
<keyword evidence="2" id="KW-1185">Reference proteome</keyword>
<dbReference type="EMBL" id="WTPW01001221">
    <property type="protein sequence ID" value="KAF0449011.1"/>
    <property type="molecule type" value="Genomic_DNA"/>
</dbReference>